<reference evidence="1 2" key="1">
    <citation type="submission" date="2019-11" db="EMBL/GenBank/DDBJ databases">
        <title>Bacillus idriensis genome.</title>
        <authorList>
            <person name="Konopka E.N."/>
            <person name="Newman J.D."/>
        </authorList>
    </citation>
    <scope>NUCLEOTIDE SEQUENCE [LARGE SCALE GENOMIC DNA]</scope>
    <source>
        <strain evidence="1 2">DSM 19097</strain>
    </source>
</reference>
<evidence type="ECO:0000313" key="2">
    <source>
        <dbReference type="Proteomes" id="UP000441585"/>
    </source>
</evidence>
<dbReference type="EMBL" id="WKKF01000002">
    <property type="protein sequence ID" value="MRX54819.1"/>
    <property type="molecule type" value="Genomic_DNA"/>
</dbReference>
<dbReference type="AlphaFoldDB" id="A0A6I2MAL7"/>
<evidence type="ECO:0000313" key="1">
    <source>
        <dbReference type="EMBL" id="MRX54819.1"/>
    </source>
</evidence>
<sequence length="78" mass="9110">MTTTEGMEMKYTVVNNEDIEKYLHPNLQRELNRLLGYVSGNKEAFEGKKVENTYLVINTDEPYVNEITEIMKKNGHWG</sequence>
<organism evidence="1 2">
    <name type="scientific">Metabacillus idriensis</name>
    <dbReference type="NCBI Taxonomy" id="324768"/>
    <lineage>
        <taxon>Bacteria</taxon>
        <taxon>Bacillati</taxon>
        <taxon>Bacillota</taxon>
        <taxon>Bacilli</taxon>
        <taxon>Bacillales</taxon>
        <taxon>Bacillaceae</taxon>
        <taxon>Metabacillus</taxon>
    </lineage>
</organism>
<proteinExistence type="predicted"/>
<keyword evidence="2" id="KW-1185">Reference proteome</keyword>
<protein>
    <submittedName>
        <fullName evidence="1">Uncharacterized protein</fullName>
    </submittedName>
</protein>
<name>A0A6I2MAL7_9BACI</name>
<dbReference type="RefSeq" id="WP_154318774.1">
    <property type="nucleotide sequence ID" value="NZ_CAJGAA010000002.1"/>
</dbReference>
<accession>A0A6I2MAL7</accession>
<dbReference type="Proteomes" id="UP000441585">
    <property type="component" value="Unassembled WGS sequence"/>
</dbReference>
<gene>
    <name evidence="1" type="ORF">GJU41_12625</name>
</gene>
<comment type="caution">
    <text evidence="1">The sequence shown here is derived from an EMBL/GenBank/DDBJ whole genome shotgun (WGS) entry which is preliminary data.</text>
</comment>